<keyword evidence="3" id="KW-1185">Reference proteome</keyword>
<name>A0ABW7R0K1_9ACTN</name>
<accession>A0ABW7R0K1</accession>
<evidence type="ECO:0000313" key="3">
    <source>
        <dbReference type="Proteomes" id="UP001610818"/>
    </source>
</evidence>
<evidence type="ECO:0000256" key="1">
    <source>
        <dbReference type="SAM" id="Phobius"/>
    </source>
</evidence>
<keyword evidence="1" id="KW-0472">Membrane</keyword>
<dbReference type="RefSeq" id="WP_397717393.1">
    <property type="nucleotide sequence ID" value="NZ_JBIRGN010000008.1"/>
</dbReference>
<feature type="transmembrane region" description="Helical" evidence="1">
    <location>
        <begin position="25"/>
        <end position="46"/>
    </location>
</feature>
<sequence>MYPSPAPLQAAGLGGASLLASGFDALAAVVAATTLLMACVAAARLYPRKTR</sequence>
<gene>
    <name evidence="2" type="ORF">ACH4F9_37880</name>
</gene>
<proteinExistence type="predicted"/>
<keyword evidence="1" id="KW-1133">Transmembrane helix</keyword>
<dbReference type="Proteomes" id="UP001610818">
    <property type="component" value="Unassembled WGS sequence"/>
</dbReference>
<evidence type="ECO:0000313" key="2">
    <source>
        <dbReference type="EMBL" id="MFH8550777.1"/>
    </source>
</evidence>
<dbReference type="EMBL" id="JBIRGQ010000008">
    <property type="protein sequence ID" value="MFH8550777.1"/>
    <property type="molecule type" value="Genomic_DNA"/>
</dbReference>
<reference evidence="2 3" key="1">
    <citation type="submission" date="2024-10" db="EMBL/GenBank/DDBJ databases">
        <title>The Natural Products Discovery Center: Release of the First 8490 Sequenced Strains for Exploring Actinobacteria Biosynthetic Diversity.</title>
        <authorList>
            <person name="Kalkreuter E."/>
            <person name="Kautsar S.A."/>
            <person name="Yang D."/>
            <person name="Bader C.D."/>
            <person name="Teijaro C.N."/>
            <person name="Fluegel L."/>
            <person name="Davis C.M."/>
            <person name="Simpson J.R."/>
            <person name="Lauterbach L."/>
            <person name="Steele A.D."/>
            <person name="Gui C."/>
            <person name="Meng S."/>
            <person name="Li G."/>
            <person name="Viehrig K."/>
            <person name="Ye F."/>
            <person name="Su P."/>
            <person name="Kiefer A.F."/>
            <person name="Nichols A."/>
            <person name="Cepeda A.J."/>
            <person name="Yan W."/>
            <person name="Fan B."/>
            <person name="Jiang Y."/>
            <person name="Adhikari A."/>
            <person name="Zheng C.-J."/>
            <person name="Schuster L."/>
            <person name="Cowan T.M."/>
            <person name="Smanski M.J."/>
            <person name="Chevrette M.G."/>
            <person name="De Carvalho L.P.S."/>
            <person name="Shen B."/>
        </authorList>
    </citation>
    <scope>NUCLEOTIDE SEQUENCE [LARGE SCALE GENOMIC DNA]</scope>
    <source>
        <strain evidence="2 3">NPDC017990</strain>
    </source>
</reference>
<organism evidence="2 3">
    <name type="scientific">Streptomyces longisporoflavus</name>
    <dbReference type="NCBI Taxonomy" id="28044"/>
    <lineage>
        <taxon>Bacteria</taxon>
        <taxon>Bacillati</taxon>
        <taxon>Actinomycetota</taxon>
        <taxon>Actinomycetes</taxon>
        <taxon>Kitasatosporales</taxon>
        <taxon>Streptomycetaceae</taxon>
        <taxon>Streptomyces</taxon>
    </lineage>
</organism>
<comment type="caution">
    <text evidence="2">The sequence shown here is derived from an EMBL/GenBank/DDBJ whole genome shotgun (WGS) entry which is preliminary data.</text>
</comment>
<keyword evidence="1" id="KW-0812">Transmembrane</keyword>
<protein>
    <submittedName>
        <fullName evidence="2">Uncharacterized protein</fullName>
    </submittedName>
</protein>